<dbReference type="SUPFAM" id="SSF51126">
    <property type="entry name" value="Pectin lyase-like"/>
    <property type="match status" value="1"/>
</dbReference>
<keyword evidence="1" id="KW-0472">Membrane</keyword>
<name>A0A6V8KFJ3_9ACTN</name>
<feature type="chain" id="PRO_5028836596" description="Right handed beta helix domain-containing protein" evidence="2">
    <location>
        <begin position="25"/>
        <end position="596"/>
    </location>
</feature>
<gene>
    <name evidence="3" type="ORF">Phou_081620</name>
</gene>
<keyword evidence="2" id="KW-0732">Signal</keyword>
<sequence>MRAALFVTAAVGAVTALFPPPAAAAAPDRGRVIVVRPGQAQLVRDGAVHRTVSLPRGAVTIAALVHAVRDPSWVALSPHGEVSLRAGLTQRPGTELYVRAPARTLRLVDSATSPAYLTGTRARVYFRGVTVTSAPAAGDRPAPESKHRPYLRYLNRSTVSIVSSTFEGLGAAGTRNHGVTVGAGGVLKAVDSTFRAGSRGIDVYRAARVSLTRVRAAGNTEAGILVNQAGALSLTDVAASDNAGTGLVLRGPLRAPVLTRVASAHNGTGVELSRLGGVPVGPLRTVDNRGSGIVLDRCPGCVVDRVEASGDRTGILVKRGSGGSTVSAGTVRDAERVGVMVAAAGVRLRGMTVESGPVATGLRVPPTVTGARVESSAFRGGALAISTDGEGTAIADTTITGAGTGIRIGGHATAVTLTGVRLDGSRTAVQANTGSRTVTAERLRIVQRGGQGLRSAAEGMSIVDSDVDGAALGMHLKGIATVRLTSVSATDQALYAGPGASVTFTRGRLDGAAVGVRAHALSAVVLEDTSVEAPTGARGPVRLTGTTELPAMPVRWIALLGLLVVAAAITLEVLRRLRERREERTVTAPDHVANTA</sequence>
<accession>A0A6V8KFJ3</accession>
<feature type="signal peptide" evidence="2">
    <location>
        <begin position="1"/>
        <end position="24"/>
    </location>
</feature>
<keyword evidence="1" id="KW-1133">Transmembrane helix</keyword>
<protein>
    <recommendedName>
        <fullName evidence="5">Right handed beta helix domain-containing protein</fullName>
    </recommendedName>
</protein>
<dbReference type="RefSeq" id="WP_173067105.1">
    <property type="nucleotide sequence ID" value="NZ_BAABGO010000038.1"/>
</dbReference>
<dbReference type="SMART" id="SM00710">
    <property type="entry name" value="PbH1"/>
    <property type="match status" value="10"/>
</dbReference>
<dbReference type="AlphaFoldDB" id="A0A6V8KFJ3"/>
<keyword evidence="1" id="KW-0812">Transmembrane</keyword>
<reference evidence="3 4" key="2">
    <citation type="submission" date="2020-03" db="EMBL/GenBank/DDBJ databases">
        <authorList>
            <person name="Ichikawa N."/>
            <person name="Kimura A."/>
            <person name="Kitahashi Y."/>
            <person name="Uohara A."/>
        </authorList>
    </citation>
    <scope>NUCLEOTIDE SEQUENCE [LARGE SCALE GENOMIC DNA]</scope>
    <source>
        <strain evidence="3 4">NBRC 108639</strain>
    </source>
</reference>
<dbReference type="InterPro" id="IPR006626">
    <property type="entry name" value="PbH1"/>
</dbReference>
<dbReference type="Gene3D" id="2.160.20.10">
    <property type="entry name" value="Single-stranded right-handed beta-helix, Pectin lyase-like"/>
    <property type="match status" value="1"/>
</dbReference>
<organism evidence="3 4">
    <name type="scientific">Phytohabitans houttuyneae</name>
    <dbReference type="NCBI Taxonomy" id="1076126"/>
    <lineage>
        <taxon>Bacteria</taxon>
        <taxon>Bacillati</taxon>
        <taxon>Actinomycetota</taxon>
        <taxon>Actinomycetes</taxon>
        <taxon>Micromonosporales</taxon>
        <taxon>Micromonosporaceae</taxon>
    </lineage>
</organism>
<keyword evidence="4" id="KW-1185">Reference proteome</keyword>
<dbReference type="InterPro" id="IPR012334">
    <property type="entry name" value="Pectin_lyas_fold"/>
</dbReference>
<reference evidence="3 4" key="1">
    <citation type="submission" date="2020-03" db="EMBL/GenBank/DDBJ databases">
        <title>Whole genome shotgun sequence of Phytohabitans houttuyneae NBRC 108639.</title>
        <authorList>
            <person name="Komaki H."/>
            <person name="Tamura T."/>
        </authorList>
    </citation>
    <scope>NUCLEOTIDE SEQUENCE [LARGE SCALE GENOMIC DNA]</scope>
    <source>
        <strain evidence="3 4">NBRC 108639</strain>
    </source>
</reference>
<evidence type="ECO:0000313" key="3">
    <source>
        <dbReference type="EMBL" id="GFJ83982.1"/>
    </source>
</evidence>
<evidence type="ECO:0000256" key="2">
    <source>
        <dbReference type="SAM" id="SignalP"/>
    </source>
</evidence>
<evidence type="ECO:0000313" key="4">
    <source>
        <dbReference type="Proteomes" id="UP000482800"/>
    </source>
</evidence>
<proteinExistence type="predicted"/>
<evidence type="ECO:0000256" key="1">
    <source>
        <dbReference type="SAM" id="Phobius"/>
    </source>
</evidence>
<dbReference type="InterPro" id="IPR011050">
    <property type="entry name" value="Pectin_lyase_fold/virulence"/>
</dbReference>
<feature type="transmembrane region" description="Helical" evidence="1">
    <location>
        <begin position="556"/>
        <end position="574"/>
    </location>
</feature>
<evidence type="ECO:0008006" key="5">
    <source>
        <dbReference type="Google" id="ProtNLM"/>
    </source>
</evidence>
<comment type="caution">
    <text evidence="3">The sequence shown here is derived from an EMBL/GenBank/DDBJ whole genome shotgun (WGS) entry which is preliminary data.</text>
</comment>
<dbReference type="Proteomes" id="UP000482800">
    <property type="component" value="Unassembled WGS sequence"/>
</dbReference>
<dbReference type="EMBL" id="BLPF01000003">
    <property type="protein sequence ID" value="GFJ83982.1"/>
    <property type="molecule type" value="Genomic_DNA"/>
</dbReference>